<reference evidence="1 2" key="1">
    <citation type="submission" date="2020-08" db="EMBL/GenBank/DDBJ databases">
        <title>Genomic Encyclopedia of Type Strains, Phase III (KMG-III): the genomes of soil and plant-associated and newly described type strains.</title>
        <authorList>
            <person name="Whitman W."/>
        </authorList>
    </citation>
    <scope>NUCLEOTIDE SEQUENCE [LARGE SCALE GENOMIC DNA]</scope>
    <source>
        <strain evidence="1 2">CECT 3273</strain>
    </source>
</reference>
<dbReference type="RefSeq" id="WP_184826491.1">
    <property type="nucleotide sequence ID" value="NZ_BMTI01000022.1"/>
</dbReference>
<name>A0A7W7PUW4_9ACTN</name>
<protein>
    <submittedName>
        <fullName evidence="1">Uncharacterized protein</fullName>
    </submittedName>
</protein>
<accession>A0A7W7PUW4</accession>
<sequence>MADSYELQLALDLPGSLTPDELALLRWHLAEEGGRQDEGYECPLWDGRGPARRIGGLQVAELRQAHGEWSLTVRQEAHPDGFHDLRRIVQWLGERTTTPGPIGYLRFYESHVPDMFIARSGTVSCAFLQVEEVVEVASEEFPYT</sequence>
<proteinExistence type="predicted"/>
<evidence type="ECO:0000313" key="2">
    <source>
        <dbReference type="Proteomes" id="UP000579523"/>
    </source>
</evidence>
<keyword evidence="2" id="KW-1185">Reference proteome</keyword>
<comment type="caution">
    <text evidence="1">The sequence shown here is derived from an EMBL/GenBank/DDBJ whole genome shotgun (WGS) entry which is preliminary data.</text>
</comment>
<organism evidence="1 2">
    <name type="scientific">Streptomyces griseomycini</name>
    <dbReference type="NCBI Taxonomy" id="66895"/>
    <lineage>
        <taxon>Bacteria</taxon>
        <taxon>Bacillati</taxon>
        <taxon>Actinomycetota</taxon>
        <taxon>Actinomycetes</taxon>
        <taxon>Kitasatosporales</taxon>
        <taxon>Streptomycetaceae</taxon>
        <taxon>Streptomyces</taxon>
    </lineage>
</organism>
<evidence type="ECO:0000313" key="1">
    <source>
        <dbReference type="EMBL" id="MBB4901729.1"/>
    </source>
</evidence>
<dbReference type="Proteomes" id="UP000579523">
    <property type="component" value="Unassembled WGS sequence"/>
</dbReference>
<gene>
    <name evidence="1" type="ORF">FHS37_005820</name>
</gene>
<dbReference type="EMBL" id="JACHJI010000012">
    <property type="protein sequence ID" value="MBB4901729.1"/>
    <property type="molecule type" value="Genomic_DNA"/>
</dbReference>
<dbReference type="AlphaFoldDB" id="A0A7W7PUW4"/>